<comment type="caution">
    <text evidence="4">The sequence shown here is derived from an EMBL/GenBank/DDBJ whole genome shotgun (WGS) entry which is preliminary data.</text>
</comment>
<evidence type="ECO:0000256" key="2">
    <source>
        <dbReference type="ARBA" id="ARBA00023239"/>
    </source>
</evidence>
<dbReference type="PANTHER" id="PTHR28004:SF2">
    <property type="entry name" value="D-SERINE DEHYDRATASE"/>
    <property type="match status" value="1"/>
</dbReference>
<dbReference type="EMBL" id="VOIR01000013">
    <property type="protein sequence ID" value="KAA6433846.1"/>
    <property type="molecule type" value="Genomic_DNA"/>
</dbReference>
<dbReference type="InterPro" id="IPR051466">
    <property type="entry name" value="D-amino_acid_metab_enzyme"/>
</dbReference>
<evidence type="ECO:0000259" key="3">
    <source>
        <dbReference type="SMART" id="SM01119"/>
    </source>
</evidence>
<dbReference type="Pfam" id="PF14031">
    <property type="entry name" value="D-ser_dehydrat"/>
    <property type="match status" value="1"/>
</dbReference>
<dbReference type="RefSeq" id="WP_146356318.1">
    <property type="nucleotide sequence ID" value="NZ_VOIR01000013.1"/>
</dbReference>
<dbReference type="InterPro" id="IPR026956">
    <property type="entry name" value="D-ser_dehydrat-like_dom"/>
</dbReference>
<feature type="domain" description="D-serine dehydratase-like" evidence="3">
    <location>
        <begin position="247"/>
        <end position="339"/>
    </location>
</feature>
<evidence type="ECO:0000256" key="1">
    <source>
        <dbReference type="ARBA" id="ARBA00005323"/>
    </source>
</evidence>
<comment type="similarity">
    <text evidence="1">Belongs to the DSD1 family.</text>
</comment>
<sequence length="359" mass="36797">MPPTTPYLAVDLERMQVNIARVADAASARGLALRPHAKTHKTIEIGRMQVAAGAHGLTVATIGEAEVFAAAGLDDLCIAYPLWIDPPRAARLSALAARGAAISIGVDSVAAVERVARAGLAGRIAVRVEVDAGHHRSGCAPTEAGAVAAAAVQAGIEVEGVFAFPGHAYAPGARAEAARQEAEALTVAVHSMRAAGATPLVVSGGSTPSFAAALEIDSPVTELRPGVTVFGDAQQWELGAMDAAEIALTAHATVVSHAGGRLVLDAGSKVLGPDRAPWATGHGRLLDHPDARIVQLSEHHAVAELGEGDALPPLGATVRLVPNHVCMAVNLVDELHVFDRAGDVEPSATWRVAARGRNS</sequence>
<dbReference type="InterPro" id="IPR042208">
    <property type="entry name" value="D-ser_dehydrat-like_sf"/>
</dbReference>
<dbReference type="PANTHER" id="PTHR28004">
    <property type="entry name" value="ZGC:162816-RELATED"/>
    <property type="match status" value="1"/>
</dbReference>
<accession>A0A5M8QGI4</accession>
<dbReference type="AlphaFoldDB" id="A0A5M8QGI4"/>
<dbReference type="Gene3D" id="3.20.20.10">
    <property type="entry name" value="Alanine racemase"/>
    <property type="match status" value="1"/>
</dbReference>
<dbReference type="GO" id="GO:0008721">
    <property type="term" value="F:D-serine ammonia-lyase activity"/>
    <property type="evidence" value="ECO:0007669"/>
    <property type="project" value="TreeGrafter"/>
</dbReference>
<dbReference type="SUPFAM" id="SSF51419">
    <property type="entry name" value="PLP-binding barrel"/>
    <property type="match status" value="1"/>
</dbReference>
<dbReference type="Gene3D" id="2.40.37.20">
    <property type="entry name" value="D-serine dehydratase-like domain"/>
    <property type="match status" value="1"/>
</dbReference>
<dbReference type="SMART" id="SM01119">
    <property type="entry name" value="D-ser_dehydrat"/>
    <property type="match status" value="1"/>
</dbReference>
<keyword evidence="5" id="KW-1185">Reference proteome</keyword>
<organism evidence="4 5">
    <name type="scientific">Agrococcus sediminis</name>
    <dbReference type="NCBI Taxonomy" id="2599924"/>
    <lineage>
        <taxon>Bacteria</taxon>
        <taxon>Bacillati</taxon>
        <taxon>Actinomycetota</taxon>
        <taxon>Actinomycetes</taxon>
        <taxon>Micrococcales</taxon>
        <taxon>Microbacteriaceae</taxon>
        <taxon>Agrococcus</taxon>
    </lineage>
</organism>
<dbReference type="OrthoDB" id="9811417at2"/>
<dbReference type="InterPro" id="IPR001608">
    <property type="entry name" value="Ala_racemase_N"/>
</dbReference>
<dbReference type="Proteomes" id="UP000323221">
    <property type="component" value="Unassembled WGS sequence"/>
</dbReference>
<evidence type="ECO:0000313" key="5">
    <source>
        <dbReference type="Proteomes" id="UP000323221"/>
    </source>
</evidence>
<dbReference type="Pfam" id="PF01168">
    <property type="entry name" value="Ala_racemase_N"/>
    <property type="match status" value="1"/>
</dbReference>
<dbReference type="GO" id="GO:0036088">
    <property type="term" value="P:D-serine catabolic process"/>
    <property type="evidence" value="ECO:0007669"/>
    <property type="project" value="TreeGrafter"/>
</dbReference>
<protein>
    <submittedName>
        <fullName evidence="4">D-TA family PLP-dependent enzyme</fullName>
    </submittedName>
</protein>
<dbReference type="InterPro" id="IPR029066">
    <property type="entry name" value="PLP-binding_barrel"/>
</dbReference>
<proteinExistence type="inferred from homology"/>
<evidence type="ECO:0000313" key="4">
    <source>
        <dbReference type="EMBL" id="KAA6433846.1"/>
    </source>
</evidence>
<name>A0A5M8QGI4_9MICO</name>
<gene>
    <name evidence="4" type="ORF">FQ330_07175</name>
</gene>
<keyword evidence="2" id="KW-0456">Lyase</keyword>
<reference evidence="4 5" key="1">
    <citation type="submission" date="2019-08" db="EMBL/GenBank/DDBJ databases">
        <title>Agrococcus lahaulensis sp. nov., isolated from a cold desert of the Indian Himalayas.</title>
        <authorList>
            <person name="Qu J.H."/>
        </authorList>
    </citation>
    <scope>NUCLEOTIDE SEQUENCE [LARGE SCALE GENOMIC DNA]</scope>
    <source>
        <strain evidence="4 5">NS18</strain>
    </source>
</reference>